<feature type="transmembrane region" description="Helical" evidence="1">
    <location>
        <begin position="172"/>
        <end position="189"/>
    </location>
</feature>
<feature type="transmembrane region" description="Helical" evidence="1">
    <location>
        <begin position="37"/>
        <end position="57"/>
    </location>
</feature>
<keyword evidence="1" id="KW-0472">Membrane</keyword>
<proteinExistence type="predicted"/>
<feature type="transmembrane region" description="Helical" evidence="1">
    <location>
        <begin position="221"/>
        <end position="240"/>
    </location>
</feature>
<gene>
    <name evidence="2" type="ORF">LOB85_07445</name>
</gene>
<name>A0ABD4SHK3_LACDL</name>
<feature type="transmembrane region" description="Helical" evidence="1">
    <location>
        <begin position="145"/>
        <end position="166"/>
    </location>
</feature>
<keyword evidence="1" id="KW-1133">Transmembrane helix</keyword>
<evidence type="ECO:0000313" key="3">
    <source>
        <dbReference type="Proteomes" id="UP001200334"/>
    </source>
</evidence>
<keyword evidence="1" id="KW-0812">Transmembrane</keyword>
<evidence type="ECO:0000313" key="2">
    <source>
        <dbReference type="EMBL" id="MCD5563936.1"/>
    </source>
</evidence>
<feature type="transmembrane region" description="Helical" evidence="1">
    <location>
        <begin position="104"/>
        <end position="124"/>
    </location>
</feature>
<feature type="transmembrane region" description="Helical" evidence="1">
    <location>
        <begin position="302"/>
        <end position="322"/>
    </location>
</feature>
<evidence type="ECO:0000256" key="1">
    <source>
        <dbReference type="SAM" id="Phobius"/>
    </source>
</evidence>
<accession>A0ABD4SHK3</accession>
<dbReference type="EMBL" id="JAJNUY010000035">
    <property type="protein sequence ID" value="MCD5563936.1"/>
    <property type="molecule type" value="Genomic_DNA"/>
</dbReference>
<comment type="caution">
    <text evidence="2">The sequence shown here is derived from an EMBL/GenBank/DDBJ whole genome shotgun (WGS) entry which is preliminary data.</text>
</comment>
<dbReference type="Proteomes" id="UP001200334">
    <property type="component" value="Unassembled WGS sequence"/>
</dbReference>
<organism evidence="2 3">
    <name type="scientific">Lactobacillus delbrueckii subsp. lactis</name>
    <dbReference type="NCBI Taxonomy" id="29397"/>
    <lineage>
        <taxon>Bacteria</taxon>
        <taxon>Bacillati</taxon>
        <taxon>Bacillota</taxon>
        <taxon>Bacilli</taxon>
        <taxon>Lactobacillales</taxon>
        <taxon>Lactobacillaceae</taxon>
        <taxon>Lactobacillus</taxon>
    </lineage>
</organism>
<dbReference type="AlphaFoldDB" id="A0ABD4SHK3"/>
<feature type="transmembrane region" description="Helical" evidence="1">
    <location>
        <begin position="12"/>
        <end position="31"/>
    </location>
</feature>
<reference evidence="2 3" key="1">
    <citation type="submission" date="2021-12" db="EMBL/GenBank/DDBJ databases">
        <title>Antimicrobial susceptibility of Lactobacillus delbrueckii subsp. lactis obtained from milk products and other habitats.</title>
        <authorList>
            <person name="Shani N."/>
        </authorList>
    </citation>
    <scope>NUCLEOTIDE SEQUENCE [LARGE SCALE GENOMIC DNA]</scope>
    <source>
        <strain evidence="2 3">FAM 21755</strain>
    </source>
</reference>
<sequence length="391" mass="44594">MTREKSGNLIENVLLLLLSINLVSGIINYSMLKLPVLKIQLTSIILLFALAVLVNRFTIEQMTVGIICIAVTFISWKFYGATSEFLFLILLMIGGSLINPKKVLQLTAIITTCSLIFLFLLSRLGIITNLRFWQNGNYRQSFGMIYPLTFAAFVLYAIVAFSMVSFSDNPNYIWAIVIIIMAITLNKYNQARNDSIALMAIALLFCFNLNKIPNIKFFTKIGLIGVEVLAVGMVFISKIIPNATNLYYKINSDFSNRLYLQSLLFSNYRPSIFGKYIPEVGYGGQGQQVQGYFYIDSSYTRIFFMGGVILFILFMYIIWRLISKFIRLGLYRHAWLLIIVMMTAITEDTFSKLGTNILIPIFLCNEQAIKECFLLPKSSVKTFKKKIKFAY</sequence>
<evidence type="ECO:0008006" key="4">
    <source>
        <dbReference type="Google" id="ProtNLM"/>
    </source>
</evidence>
<feature type="transmembrane region" description="Helical" evidence="1">
    <location>
        <begin position="328"/>
        <end position="346"/>
    </location>
</feature>
<dbReference type="RefSeq" id="WP_231524717.1">
    <property type="nucleotide sequence ID" value="NZ_JAJNUY010000035.1"/>
</dbReference>
<protein>
    <recommendedName>
        <fullName evidence="4">Polysaccharide polymerase</fullName>
    </recommendedName>
</protein>